<evidence type="ECO:0000313" key="4">
    <source>
        <dbReference type="Proteomes" id="UP001159363"/>
    </source>
</evidence>
<gene>
    <name evidence="3" type="ORF">PR048_025868</name>
</gene>
<feature type="compositionally biased region" description="Basic and acidic residues" evidence="1">
    <location>
        <begin position="638"/>
        <end position="650"/>
    </location>
</feature>
<dbReference type="EMBL" id="JARBHB010000011">
    <property type="protein sequence ID" value="KAJ8872266.1"/>
    <property type="molecule type" value="Genomic_DNA"/>
</dbReference>
<evidence type="ECO:0000313" key="3">
    <source>
        <dbReference type="EMBL" id="KAJ8872266.1"/>
    </source>
</evidence>
<evidence type="ECO:0000256" key="1">
    <source>
        <dbReference type="SAM" id="MobiDB-lite"/>
    </source>
</evidence>
<name>A0ABQ9GJR6_9NEOP</name>
<proteinExistence type="predicted"/>
<keyword evidence="2" id="KW-1133">Transmembrane helix</keyword>
<reference evidence="3 4" key="1">
    <citation type="submission" date="2023-02" db="EMBL/GenBank/DDBJ databases">
        <title>LHISI_Scaffold_Assembly.</title>
        <authorList>
            <person name="Stuart O.P."/>
            <person name="Cleave R."/>
            <person name="Magrath M.J.L."/>
            <person name="Mikheyev A.S."/>
        </authorList>
    </citation>
    <scope>NUCLEOTIDE SEQUENCE [LARGE SCALE GENOMIC DNA]</scope>
    <source>
        <strain evidence="3">Daus_M_001</strain>
        <tissue evidence="3">Leg muscle</tissue>
    </source>
</reference>
<accession>A0ABQ9GJR6</accession>
<comment type="caution">
    <text evidence="3">The sequence shown here is derived from an EMBL/GenBank/DDBJ whole genome shotgun (WGS) entry which is preliminary data.</text>
</comment>
<feature type="transmembrane region" description="Helical" evidence="2">
    <location>
        <begin position="27"/>
        <end position="46"/>
    </location>
</feature>
<evidence type="ECO:0000256" key="2">
    <source>
        <dbReference type="SAM" id="Phobius"/>
    </source>
</evidence>
<organism evidence="3 4">
    <name type="scientific">Dryococelus australis</name>
    <dbReference type="NCBI Taxonomy" id="614101"/>
    <lineage>
        <taxon>Eukaryota</taxon>
        <taxon>Metazoa</taxon>
        <taxon>Ecdysozoa</taxon>
        <taxon>Arthropoda</taxon>
        <taxon>Hexapoda</taxon>
        <taxon>Insecta</taxon>
        <taxon>Pterygota</taxon>
        <taxon>Neoptera</taxon>
        <taxon>Polyneoptera</taxon>
        <taxon>Phasmatodea</taxon>
        <taxon>Verophasmatodea</taxon>
        <taxon>Anareolatae</taxon>
        <taxon>Phasmatidae</taxon>
        <taxon>Eurycanthinae</taxon>
        <taxon>Dryococelus</taxon>
    </lineage>
</organism>
<dbReference type="Proteomes" id="UP001159363">
    <property type="component" value="Chromosome 10"/>
</dbReference>
<sequence length="670" mass="75752">MLEQNENGEVAERQKKMVMLVLQTDLANVWNVFRLLLMMMMMMMIMEDKKNLQETTSELRVPNSGQTVLATSMPHPSTSTVTHHYNYMLLLNATVLERWLDARSRAYTKAGRIRPSGGHEIFDQSQGNTSIRPSVQYWNKESDYWASRTHTLPHFSSAFKRPLKTAALLHKVSECVHVAWSNKRPQSSIESSNDLHHAARNSVLGFPAGLLLVDSRPVRVQQTVCRQKRKLYGRLFTIKRLKDIHGDESNHRGAILPSKDGATVTALVHGYRKLQNNGPGLGWSSVRQTGQEAGASIPSDKYIRFLRGMLHANPVFTIQRRGRGKRRKFAATNRLRFLWLGRTFSRVGIVPDDDVGRWVFSGICCFPRPLNPALHHTHLALPSSALKISMLSAAQFSSLAIERQRFGGIRCYRLWCDFMSRSTAGKTKICDDRVVFRRRRRPDWLMVMASRRVVALMAISHLMHVAVSPLLLPRFSASQADNASGRRSETEKSLSDKGDSATSTMYTIVTKRNTLDWRAVFSSQCVYLWDFQQCQVGEEKRGWRIIGRVQECMPVSTLNMEMLVCLVCIRACGGRNPSSVLLGQLLRLVVLRHAEAQCDLGQLSLVFYNTSQGIEHKLRVLETQGAILPAAAGGAAHETPRREDRNPWSAIDARRESVAERAVLLRRDKG</sequence>
<feature type="region of interest" description="Disordered" evidence="1">
    <location>
        <begin position="631"/>
        <end position="650"/>
    </location>
</feature>
<keyword evidence="4" id="KW-1185">Reference proteome</keyword>
<keyword evidence="2" id="KW-0472">Membrane</keyword>
<keyword evidence="2" id="KW-0812">Transmembrane</keyword>
<protein>
    <submittedName>
        <fullName evidence="3">Uncharacterized protein</fullName>
    </submittedName>
</protein>